<dbReference type="GO" id="GO:0003677">
    <property type="term" value="F:DNA binding"/>
    <property type="evidence" value="ECO:0007669"/>
    <property type="project" value="UniProtKB-UniRule"/>
</dbReference>
<comment type="similarity">
    <text evidence="2">Belongs to the HMGB family.</text>
</comment>
<keyword evidence="9" id="KW-1185">Reference proteome</keyword>
<protein>
    <recommendedName>
        <fullName evidence="7">HMG box domain-containing protein</fullName>
    </recommendedName>
</protein>
<dbReference type="InterPro" id="IPR009071">
    <property type="entry name" value="HMG_box_dom"/>
</dbReference>
<dbReference type="GO" id="GO:0030527">
    <property type="term" value="F:structural constituent of chromatin"/>
    <property type="evidence" value="ECO:0007669"/>
    <property type="project" value="UniProtKB-ARBA"/>
</dbReference>
<feature type="region of interest" description="Disordered" evidence="6">
    <location>
        <begin position="93"/>
        <end position="133"/>
    </location>
</feature>
<dbReference type="GO" id="GO:0006325">
    <property type="term" value="P:chromatin organization"/>
    <property type="evidence" value="ECO:0007669"/>
    <property type="project" value="UniProtKB-ARBA"/>
</dbReference>
<feature type="domain" description="HMG box" evidence="7">
    <location>
        <begin position="10"/>
        <end position="80"/>
    </location>
</feature>
<comment type="caution">
    <text evidence="8">The sequence shown here is derived from an EMBL/GenBank/DDBJ whole genome shotgun (WGS) entry which is preliminary data.</text>
</comment>
<evidence type="ECO:0000256" key="5">
    <source>
        <dbReference type="PROSITE-ProRule" id="PRU00267"/>
    </source>
</evidence>
<feature type="region of interest" description="Disordered" evidence="6">
    <location>
        <begin position="156"/>
        <end position="217"/>
    </location>
</feature>
<evidence type="ECO:0000313" key="9">
    <source>
        <dbReference type="Proteomes" id="UP001152523"/>
    </source>
</evidence>
<evidence type="ECO:0000256" key="4">
    <source>
        <dbReference type="ARBA" id="ARBA00023242"/>
    </source>
</evidence>
<dbReference type="SUPFAM" id="SSF47095">
    <property type="entry name" value="HMG-box"/>
    <property type="match status" value="1"/>
</dbReference>
<keyword evidence="3 5" id="KW-0238">DNA-binding</keyword>
<dbReference type="CDD" id="cd22005">
    <property type="entry name" value="HMG-box_AtHMGB1-like"/>
    <property type="match status" value="1"/>
</dbReference>
<evidence type="ECO:0000259" key="7">
    <source>
        <dbReference type="PROSITE" id="PS50118"/>
    </source>
</evidence>
<evidence type="ECO:0000313" key="8">
    <source>
        <dbReference type="EMBL" id="CAH9133252.1"/>
    </source>
</evidence>
<accession>A0AAV0FCL6</accession>
<dbReference type="Gene3D" id="1.10.30.10">
    <property type="entry name" value="High mobility group box domain"/>
    <property type="match status" value="1"/>
</dbReference>
<dbReference type="InterPro" id="IPR031061">
    <property type="entry name" value="HMGB_plant"/>
</dbReference>
<dbReference type="EMBL" id="CAMAPF010000975">
    <property type="protein sequence ID" value="CAH9133252.1"/>
    <property type="molecule type" value="Genomic_DNA"/>
</dbReference>
<organism evidence="8 9">
    <name type="scientific">Cuscuta epithymum</name>
    <dbReference type="NCBI Taxonomy" id="186058"/>
    <lineage>
        <taxon>Eukaryota</taxon>
        <taxon>Viridiplantae</taxon>
        <taxon>Streptophyta</taxon>
        <taxon>Embryophyta</taxon>
        <taxon>Tracheophyta</taxon>
        <taxon>Spermatophyta</taxon>
        <taxon>Magnoliopsida</taxon>
        <taxon>eudicotyledons</taxon>
        <taxon>Gunneridae</taxon>
        <taxon>Pentapetalae</taxon>
        <taxon>asterids</taxon>
        <taxon>lamiids</taxon>
        <taxon>Solanales</taxon>
        <taxon>Convolvulaceae</taxon>
        <taxon>Cuscuteae</taxon>
        <taxon>Cuscuta</taxon>
        <taxon>Cuscuta subgen. Cuscuta</taxon>
    </lineage>
</organism>
<feature type="non-terminal residue" evidence="8">
    <location>
        <position position="311"/>
    </location>
</feature>
<dbReference type="AlphaFoldDB" id="A0AAV0FCL6"/>
<dbReference type="SMART" id="SM00398">
    <property type="entry name" value="HMG"/>
    <property type="match status" value="1"/>
</dbReference>
<evidence type="ECO:0000256" key="2">
    <source>
        <dbReference type="ARBA" id="ARBA00008774"/>
    </source>
</evidence>
<name>A0AAV0FCL6_9ASTE</name>
<keyword evidence="4 5" id="KW-0539">Nucleus</keyword>
<reference evidence="8" key="1">
    <citation type="submission" date="2022-07" db="EMBL/GenBank/DDBJ databases">
        <authorList>
            <person name="Macas J."/>
            <person name="Novak P."/>
            <person name="Neumann P."/>
        </authorList>
    </citation>
    <scope>NUCLEOTIDE SEQUENCE</scope>
</reference>
<dbReference type="InterPro" id="IPR036910">
    <property type="entry name" value="HMG_box_dom_sf"/>
</dbReference>
<dbReference type="Proteomes" id="UP001152523">
    <property type="component" value="Unassembled WGS sequence"/>
</dbReference>
<dbReference type="PROSITE" id="PS50118">
    <property type="entry name" value="HMG_BOX_2"/>
    <property type="match status" value="1"/>
</dbReference>
<comment type="subcellular location">
    <subcellularLocation>
        <location evidence="1">Nucleus</location>
    </subcellularLocation>
</comment>
<dbReference type="GO" id="GO:0000785">
    <property type="term" value="C:chromatin"/>
    <property type="evidence" value="ECO:0007669"/>
    <property type="project" value="UniProtKB-ARBA"/>
</dbReference>
<dbReference type="GO" id="GO:0003682">
    <property type="term" value="F:chromatin binding"/>
    <property type="evidence" value="ECO:0007669"/>
    <property type="project" value="UniProtKB-ARBA"/>
</dbReference>
<dbReference type="PANTHER" id="PTHR46261">
    <property type="entry name" value="HIGH MOBILITY GROUP B PROTEIN 4-RELATED"/>
    <property type="match status" value="1"/>
</dbReference>
<feature type="compositionally biased region" description="Basic and acidic residues" evidence="6">
    <location>
        <begin position="93"/>
        <end position="102"/>
    </location>
</feature>
<dbReference type="GO" id="GO:0005634">
    <property type="term" value="C:nucleus"/>
    <property type="evidence" value="ECO:0007669"/>
    <property type="project" value="UniProtKB-SubCell"/>
</dbReference>
<feature type="compositionally biased region" description="Polar residues" evidence="6">
    <location>
        <begin position="186"/>
        <end position="198"/>
    </location>
</feature>
<feature type="compositionally biased region" description="Basic and acidic residues" evidence="6">
    <location>
        <begin position="110"/>
        <end position="121"/>
    </location>
</feature>
<dbReference type="PANTHER" id="PTHR46261:SF18">
    <property type="entry name" value="DNA-BINDING PROTEIN MNB1B"/>
    <property type="match status" value="1"/>
</dbReference>
<gene>
    <name evidence="8" type="ORF">CEPIT_LOCUS32804</name>
</gene>
<sequence length="311" mass="34380">MNVGKCPNQPKRPLSAFFVFMEDFRKTFNERNPFSKSSAVVVSRAGGEEWRNMSAADKAPYLLKAVKLEAEYGKNMQAFYSKVRDYHRKLLDNRYAEQEPNKTPKTLSQKSDDGGETEERRKHSGGNAETFPVEKVTGHVNMFSTADLVVRSKKILSPDKGKPGQASDPHSTIASGIPKTVLLPDASSSVNNSKSLPPSSACPPCHGQNKRNSPSSPIALCVTKKPRVNLGNEHNISLTTSTIKTEEVSEDTYPPFDMEILESVFSEKLCESVMIYAFKCVLCVLELKNYANTSASDDLSASRNRFDVLTS</sequence>
<evidence type="ECO:0000256" key="6">
    <source>
        <dbReference type="SAM" id="MobiDB-lite"/>
    </source>
</evidence>
<dbReference type="Pfam" id="PF00505">
    <property type="entry name" value="HMG_box"/>
    <property type="match status" value="1"/>
</dbReference>
<evidence type="ECO:0000256" key="1">
    <source>
        <dbReference type="ARBA" id="ARBA00004123"/>
    </source>
</evidence>
<feature type="DNA-binding region" description="HMG box" evidence="5">
    <location>
        <begin position="10"/>
        <end position="80"/>
    </location>
</feature>
<evidence type="ECO:0000256" key="3">
    <source>
        <dbReference type="ARBA" id="ARBA00023125"/>
    </source>
</evidence>
<proteinExistence type="inferred from homology"/>